<proteinExistence type="predicted"/>
<organism evidence="1">
    <name type="scientific">Arundo donax</name>
    <name type="common">Giant reed</name>
    <name type="synonym">Donax arundinaceus</name>
    <dbReference type="NCBI Taxonomy" id="35708"/>
    <lineage>
        <taxon>Eukaryota</taxon>
        <taxon>Viridiplantae</taxon>
        <taxon>Streptophyta</taxon>
        <taxon>Embryophyta</taxon>
        <taxon>Tracheophyta</taxon>
        <taxon>Spermatophyta</taxon>
        <taxon>Magnoliopsida</taxon>
        <taxon>Liliopsida</taxon>
        <taxon>Poales</taxon>
        <taxon>Poaceae</taxon>
        <taxon>PACMAD clade</taxon>
        <taxon>Arundinoideae</taxon>
        <taxon>Arundineae</taxon>
        <taxon>Arundo</taxon>
    </lineage>
</organism>
<dbReference type="EMBL" id="GBRH01197246">
    <property type="protein sequence ID" value="JAE00650.1"/>
    <property type="molecule type" value="Transcribed_RNA"/>
</dbReference>
<reference evidence="1" key="2">
    <citation type="journal article" date="2015" name="Data Brief">
        <title>Shoot transcriptome of the giant reed, Arundo donax.</title>
        <authorList>
            <person name="Barrero R.A."/>
            <person name="Guerrero F.D."/>
            <person name="Moolhuijzen P."/>
            <person name="Goolsby J.A."/>
            <person name="Tidwell J."/>
            <person name="Bellgard S.E."/>
            <person name="Bellgard M.I."/>
        </authorList>
    </citation>
    <scope>NUCLEOTIDE SEQUENCE</scope>
    <source>
        <tissue evidence="1">Shoot tissue taken approximately 20 cm above the soil surface</tissue>
    </source>
</reference>
<reference evidence="1" key="1">
    <citation type="submission" date="2014-09" db="EMBL/GenBank/DDBJ databases">
        <authorList>
            <person name="Magalhaes I.L.F."/>
            <person name="Oliveira U."/>
            <person name="Santos F.R."/>
            <person name="Vidigal T.H.D.A."/>
            <person name="Brescovit A.D."/>
            <person name="Santos A.J."/>
        </authorList>
    </citation>
    <scope>NUCLEOTIDE SEQUENCE</scope>
    <source>
        <tissue evidence="1">Shoot tissue taken approximately 20 cm above the soil surface</tissue>
    </source>
</reference>
<accession>A0A0A9EIW9</accession>
<protein>
    <submittedName>
        <fullName evidence="1">Uncharacterized protein</fullName>
    </submittedName>
</protein>
<evidence type="ECO:0000313" key="1">
    <source>
        <dbReference type="EMBL" id="JAE00650.1"/>
    </source>
</evidence>
<dbReference type="AlphaFoldDB" id="A0A0A9EIW9"/>
<sequence>MSDTKWRHMKVAKGVMLNRGGSSSSQLRLNLANIIGVEADGPWELDNDDSIVFLCMFLDLRLGCRSMAKNTSEMQW</sequence>
<name>A0A0A9EIW9_ARUDO</name>